<evidence type="ECO:0000313" key="2">
    <source>
        <dbReference type="EMBL" id="CVK21829.1"/>
    </source>
</evidence>
<keyword evidence="1" id="KW-0472">Membrane</keyword>
<organism evidence="2 3">
    <name type="scientific">Sporomusa sphaeroides DSM 2875</name>
    <dbReference type="NCBI Taxonomy" id="1337886"/>
    <lineage>
        <taxon>Bacteria</taxon>
        <taxon>Bacillati</taxon>
        <taxon>Bacillota</taxon>
        <taxon>Negativicutes</taxon>
        <taxon>Selenomonadales</taxon>
        <taxon>Sporomusaceae</taxon>
        <taxon>Sporomusa</taxon>
    </lineage>
</organism>
<name>A0ABP2CGB8_9FIRM</name>
<feature type="transmembrane region" description="Helical" evidence="1">
    <location>
        <begin position="12"/>
        <end position="29"/>
    </location>
</feature>
<evidence type="ECO:0000313" key="3">
    <source>
        <dbReference type="Proteomes" id="UP000245702"/>
    </source>
</evidence>
<reference evidence="2 3" key="1">
    <citation type="submission" date="2016-01" db="EMBL/GenBank/DDBJ databases">
        <authorList>
            <person name="Brown R."/>
        </authorList>
    </citation>
    <scope>NUCLEOTIDE SEQUENCE [LARGE SCALE GENOMIC DNA]</scope>
    <source>
        <strain evidence="2">Sporomusa sphaeroides DSM 2875</strain>
    </source>
</reference>
<accession>A0ABP2CGB8</accession>
<dbReference type="Proteomes" id="UP000245702">
    <property type="component" value="Unassembled WGS sequence"/>
</dbReference>
<feature type="transmembrane region" description="Helical" evidence="1">
    <location>
        <begin position="106"/>
        <end position="130"/>
    </location>
</feature>
<protein>
    <submittedName>
        <fullName evidence="2">Uncharacterized protein</fullName>
    </submittedName>
</protein>
<sequence>MVTLINFLPWYFWLLFGIIGSTYLIKWVIKSKDDPMLLRMSWLLMSLLAICISIENLSKGMGWYLEHLGILYKIEIIISVLMAPLMFVGGYRKVMRPGYNLQKRRIFIFGMYLMGGACILMGMVVLTIFYK</sequence>
<gene>
    <name evidence="2" type="ORF">SSPH_04547</name>
</gene>
<evidence type="ECO:0000256" key="1">
    <source>
        <dbReference type="SAM" id="Phobius"/>
    </source>
</evidence>
<keyword evidence="3" id="KW-1185">Reference proteome</keyword>
<keyword evidence="1" id="KW-0812">Transmembrane</keyword>
<feature type="transmembrane region" description="Helical" evidence="1">
    <location>
        <begin position="41"/>
        <end position="58"/>
    </location>
</feature>
<proteinExistence type="predicted"/>
<feature type="transmembrane region" description="Helical" evidence="1">
    <location>
        <begin position="70"/>
        <end position="94"/>
    </location>
</feature>
<dbReference type="EMBL" id="FCOW01000049">
    <property type="protein sequence ID" value="CVK21829.1"/>
    <property type="molecule type" value="Genomic_DNA"/>
</dbReference>
<keyword evidence="1" id="KW-1133">Transmembrane helix</keyword>
<comment type="caution">
    <text evidence="2">The sequence shown here is derived from an EMBL/GenBank/DDBJ whole genome shotgun (WGS) entry which is preliminary data.</text>
</comment>